<feature type="region of interest" description="Disordered" evidence="1">
    <location>
        <begin position="1"/>
        <end position="21"/>
    </location>
</feature>
<name>A0A1X0R562_RHIZD</name>
<dbReference type="AlphaFoldDB" id="A0A1X0R562"/>
<protein>
    <recommendedName>
        <fullName evidence="3">Chromo domain-containing protein</fullName>
    </recommendedName>
</protein>
<accession>A0A1X0R562</accession>
<gene>
    <name evidence="2" type="ORF">BCV72DRAFT_112487</name>
</gene>
<feature type="compositionally biased region" description="Basic residues" evidence="1">
    <location>
        <begin position="1"/>
        <end position="19"/>
    </location>
</feature>
<reference evidence="2" key="1">
    <citation type="journal article" date="2016" name="Proc. Natl. Acad. Sci. U.S.A.">
        <title>Lipid metabolic changes in an early divergent fungus govern the establishment of a mutualistic symbiosis with endobacteria.</title>
        <authorList>
            <person name="Lastovetsky O.A."/>
            <person name="Gaspar M.L."/>
            <person name="Mondo S.J."/>
            <person name="LaButti K.M."/>
            <person name="Sandor L."/>
            <person name="Grigoriev I.V."/>
            <person name="Henry S.A."/>
            <person name="Pawlowska T.E."/>
        </authorList>
    </citation>
    <scope>NUCLEOTIDE SEQUENCE [LARGE SCALE GENOMIC DNA]</scope>
    <source>
        <strain evidence="2">ATCC 52814</strain>
    </source>
</reference>
<dbReference type="Proteomes" id="UP000242414">
    <property type="component" value="Unassembled WGS sequence"/>
</dbReference>
<evidence type="ECO:0000313" key="2">
    <source>
        <dbReference type="EMBL" id="ORE07163.1"/>
    </source>
</evidence>
<feature type="region of interest" description="Disordered" evidence="1">
    <location>
        <begin position="114"/>
        <end position="177"/>
    </location>
</feature>
<proteinExistence type="predicted"/>
<dbReference type="OrthoDB" id="2017365at2759"/>
<evidence type="ECO:0000256" key="1">
    <source>
        <dbReference type="SAM" id="MobiDB-lite"/>
    </source>
</evidence>
<feature type="region of interest" description="Disordered" evidence="1">
    <location>
        <begin position="260"/>
        <end position="280"/>
    </location>
</feature>
<sequence length="414" mass="46677">MSKYSAKKRSTRAGGRKSSVRVAAEREVGGRIMDISDFKIQSGERHYLVQREGSTDARWETEESIESLDILSAYQERVLQESGYSIRESQRVGSSRISKVRAVMALKRPEYVQAIDDSDDEDPVGNKKSGAKRRKSSTDGRTSAKKGKSGGGRMSKAALRSEAQALERASRKAQRESMNVDEIMEDVHSIHRKDCCLACASRCFKEYLERDDLNAFEVAFDDTEHIPKPNTDMPNYMDIFKYSIATGKEKFTRLIKQKQEDPKLNSATRPTVPTKYTRHSLSTGNNYGKGAYGRMSYRQVEVSRGNRQGDTAFYHGYNTSTELLSIHSKLDIKSYRSKLHVFMPYLSSPILSQPNAIQNLKAHTETGPAEVYYAVESGNRQLASALMDSDFHGKTPFNTVHIETLKVNTQCFIQ</sequence>
<organism evidence="2">
    <name type="scientific">Rhizopus microsporus var. microsporus</name>
    <dbReference type="NCBI Taxonomy" id="86635"/>
    <lineage>
        <taxon>Eukaryota</taxon>
        <taxon>Fungi</taxon>
        <taxon>Fungi incertae sedis</taxon>
        <taxon>Mucoromycota</taxon>
        <taxon>Mucoromycotina</taxon>
        <taxon>Mucoromycetes</taxon>
        <taxon>Mucorales</taxon>
        <taxon>Mucorineae</taxon>
        <taxon>Rhizopodaceae</taxon>
        <taxon>Rhizopus</taxon>
    </lineage>
</organism>
<dbReference type="VEuPathDB" id="FungiDB:BCV72DRAFT_112487"/>
<evidence type="ECO:0008006" key="3">
    <source>
        <dbReference type="Google" id="ProtNLM"/>
    </source>
</evidence>
<dbReference type="EMBL" id="KV921909">
    <property type="protein sequence ID" value="ORE07163.1"/>
    <property type="molecule type" value="Genomic_DNA"/>
</dbReference>